<dbReference type="EMBL" id="ML987191">
    <property type="protein sequence ID" value="KAF2254013.1"/>
    <property type="molecule type" value="Genomic_DNA"/>
</dbReference>
<reference evidence="7" key="1">
    <citation type="journal article" date="2020" name="Stud. Mycol.">
        <title>101 Dothideomycetes genomes: a test case for predicting lifestyles and emergence of pathogens.</title>
        <authorList>
            <person name="Haridas S."/>
            <person name="Albert R."/>
            <person name="Binder M."/>
            <person name="Bloem J."/>
            <person name="Labutti K."/>
            <person name="Salamov A."/>
            <person name="Andreopoulos B."/>
            <person name="Baker S."/>
            <person name="Barry K."/>
            <person name="Bills G."/>
            <person name="Bluhm B."/>
            <person name="Cannon C."/>
            <person name="Castanera R."/>
            <person name="Culley D."/>
            <person name="Daum C."/>
            <person name="Ezra D."/>
            <person name="Gonzalez J."/>
            <person name="Henrissat B."/>
            <person name="Kuo A."/>
            <person name="Liang C."/>
            <person name="Lipzen A."/>
            <person name="Lutzoni F."/>
            <person name="Magnuson J."/>
            <person name="Mondo S."/>
            <person name="Nolan M."/>
            <person name="Ohm R."/>
            <person name="Pangilinan J."/>
            <person name="Park H.-J."/>
            <person name="Ramirez L."/>
            <person name="Alfaro M."/>
            <person name="Sun H."/>
            <person name="Tritt A."/>
            <person name="Yoshinaga Y."/>
            <person name="Zwiers L.-H."/>
            <person name="Turgeon B."/>
            <person name="Goodwin S."/>
            <person name="Spatafora J."/>
            <person name="Crous P."/>
            <person name="Grigoriev I."/>
        </authorList>
    </citation>
    <scope>NUCLEOTIDE SEQUENCE</scope>
    <source>
        <strain evidence="7">CBS 122368</strain>
    </source>
</reference>
<evidence type="ECO:0000256" key="2">
    <source>
        <dbReference type="ARBA" id="ARBA00022692"/>
    </source>
</evidence>
<evidence type="ECO:0000313" key="7">
    <source>
        <dbReference type="EMBL" id="KAF2254013.1"/>
    </source>
</evidence>
<keyword evidence="2 6" id="KW-0812">Transmembrane</keyword>
<dbReference type="OrthoDB" id="5430750at2759"/>
<feature type="compositionally biased region" description="Acidic residues" evidence="5">
    <location>
        <begin position="446"/>
        <end position="460"/>
    </location>
</feature>
<name>A0A6A6IXV4_9PLEO</name>
<gene>
    <name evidence="7" type="ORF">BU26DRAFT_548343</name>
</gene>
<feature type="region of interest" description="Disordered" evidence="5">
    <location>
        <begin position="444"/>
        <end position="507"/>
    </location>
</feature>
<dbReference type="Pfam" id="PF01544">
    <property type="entry name" value="CorA"/>
    <property type="match status" value="1"/>
</dbReference>
<feature type="region of interest" description="Disordered" evidence="5">
    <location>
        <begin position="64"/>
        <end position="99"/>
    </location>
</feature>
<evidence type="ECO:0000313" key="8">
    <source>
        <dbReference type="Proteomes" id="UP000800094"/>
    </source>
</evidence>
<dbReference type="RefSeq" id="XP_033689017.1">
    <property type="nucleotide sequence ID" value="XM_033831934.1"/>
</dbReference>
<evidence type="ECO:0000256" key="3">
    <source>
        <dbReference type="ARBA" id="ARBA00022989"/>
    </source>
</evidence>
<dbReference type="InterPro" id="IPR002523">
    <property type="entry name" value="MgTranspt_CorA/ZnTranspt_ZntB"/>
</dbReference>
<accession>A0A6A6IXV4</accession>
<dbReference type="Proteomes" id="UP000800094">
    <property type="component" value="Unassembled WGS sequence"/>
</dbReference>
<feature type="transmembrane region" description="Helical" evidence="6">
    <location>
        <begin position="909"/>
        <end position="931"/>
    </location>
</feature>
<protein>
    <recommendedName>
        <fullName evidence="9">Cora-domain-containing protein</fullName>
    </recommendedName>
</protein>
<comment type="subcellular location">
    <subcellularLocation>
        <location evidence="1">Membrane</location>
        <topology evidence="1">Multi-pass membrane protein</topology>
    </subcellularLocation>
</comment>
<dbReference type="InterPro" id="IPR045863">
    <property type="entry name" value="CorA_TM1_TM2"/>
</dbReference>
<evidence type="ECO:0000256" key="1">
    <source>
        <dbReference type="ARBA" id="ARBA00004141"/>
    </source>
</evidence>
<keyword evidence="8" id="KW-1185">Reference proteome</keyword>
<evidence type="ECO:0000256" key="4">
    <source>
        <dbReference type="ARBA" id="ARBA00023136"/>
    </source>
</evidence>
<dbReference type="AlphaFoldDB" id="A0A6A6IXV4"/>
<dbReference type="Gene3D" id="1.20.58.340">
    <property type="entry name" value="Magnesium transport protein CorA, transmembrane region"/>
    <property type="match status" value="1"/>
</dbReference>
<sequence>MLPPNAFAPRPYRFVDKRGNRTTVTRKSAPARIASLPQISLQLSEHAAAPAQIRSSRKRFSLSPVATSDAAASKRPRKHRALEFESSVSSDDKSDSDSSYNSFIVSLRKKDLLRLDASLAVVDPLDRAYSGRSAIPSPTLKASYHSQATTYRVLKSHYEGNLFESSRLNAQLIIGPSKRPGQVEFFKPLFRWVHVENPEMHFGAFMEYVARCPYIKESERDSVSSILRTAREKSDISLRMPPGMSGSYIEPEYFEETIEFTIYQLPRSKHTRKEVVRWIAIPYFYLLPALLPNSNADDDIEQAPRFAKSGCVGRGGFFQVAQYWCLILGDSFMVSCARIPISNIPKNLVTLNHIPPADPARPLTGDRAPVLQVTDGGLRLWLLPVEECETWSTFVSHFISLGFSLVDGWQVKYRDVVLEPNDWTMVITMAKKSPTKLELCRRLVSDDDESDEDGYTSADDESSRHPSQSMSASSSLWQRDEQTQTEASHPPARSMLASESDTLPTLDGSGASPVLHVDDFHVFTLLATVPMLSSSGCLPTEEGGPSSPAPRYKIDKQQLELDLAELDRYLSSINSRPAESLSYAECPAKSMYDVEHSCSRLDPSDREEYLLKRALVRAASDIFELFFPLRYEHVVTLKFWGSIDRIIQTRGMRSGHLHFEQMVKEVSQLARLVKEVKSEIFSDKQVSEFITTVPHEFIQAWILVQMYFTCLPTESSHRSANHIRRCKDRLLQGRIKMIERLQTMDIREREAVLPLGVTLLLLGQLLHDSQGPLTPERHRLASAYWTYLKNFKAEVYDKPLSRKYEETFTTLKSEFETIMGTLEDQQRVLIALEDSINEAEMHSFAYSSSISKKIAMDPSRESSVTEYLLHQTEEMLQNFGEMARRLNELEKYHFLCLSMDNDMQQKASFAFTTVTVFFLPLTTLTGILGMNTSDIRNMSGGQWLFWAVAIPLAIFCLSTWFIYLGSFEKMWRWSQKRRRLAKKKQA</sequence>
<keyword evidence="4 6" id="KW-0472">Membrane</keyword>
<proteinExistence type="predicted"/>
<evidence type="ECO:0000256" key="6">
    <source>
        <dbReference type="SAM" id="Phobius"/>
    </source>
</evidence>
<organism evidence="7 8">
    <name type="scientific">Trematosphaeria pertusa</name>
    <dbReference type="NCBI Taxonomy" id="390896"/>
    <lineage>
        <taxon>Eukaryota</taxon>
        <taxon>Fungi</taxon>
        <taxon>Dikarya</taxon>
        <taxon>Ascomycota</taxon>
        <taxon>Pezizomycotina</taxon>
        <taxon>Dothideomycetes</taxon>
        <taxon>Pleosporomycetidae</taxon>
        <taxon>Pleosporales</taxon>
        <taxon>Massarineae</taxon>
        <taxon>Trematosphaeriaceae</taxon>
        <taxon>Trematosphaeria</taxon>
    </lineage>
</organism>
<evidence type="ECO:0000256" key="5">
    <source>
        <dbReference type="SAM" id="MobiDB-lite"/>
    </source>
</evidence>
<dbReference type="GeneID" id="54585264"/>
<feature type="region of interest" description="Disordered" evidence="5">
    <location>
        <begin position="1"/>
        <end position="30"/>
    </location>
</feature>
<feature type="transmembrane region" description="Helical" evidence="6">
    <location>
        <begin position="943"/>
        <end position="963"/>
    </location>
</feature>
<dbReference type="GO" id="GO:0046873">
    <property type="term" value="F:metal ion transmembrane transporter activity"/>
    <property type="evidence" value="ECO:0007669"/>
    <property type="project" value="InterPro"/>
</dbReference>
<dbReference type="GO" id="GO:0016020">
    <property type="term" value="C:membrane"/>
    <property type="evidence" value="ECO:0007669"/>
    <property type="project" value="UniProtKB-SubCell"/>
</dbReference>
<feature type="compositionally biased region" description="Low complexity" evidence="5">
    <location>
        <begin position="465"/>
        <end position="475"/>
    </location>
</feature>
<evidence type="ECO:0008006" key="9">
    <source>
        <dbReference type="Google" id="ProtNLM"/>
    </source>
</evidence>
<keyword evidence="3 6" id="KW-1133">Transmembrane helix</keyword>
<dbReference type="SUPFAM" id="SSF144083">
    <property type="entry name" value="Magnesium transport protein CorA, transmembrane region"/>
    <property type="match status" value="1"/>
</dbReference>